<dbReference type="AlphaFoldDB" id="A0A6V8NN95"/>
<feature type="non-terminal residue" evidence="1">
    <location>
        <position position="1"/>
    </location>
</feature>
<evidence type="ECO:0000313" key="2">
    <source>
        <dbReference type="Proteomes" id="UP000580051"/>
    </source>
</evidence>
<dbReference type="EMBL" id="BLRV01000064">
    <property type="protein sequence ID" value="GFP21583.1"/>
    <property type="molecule type" value="Genomic_DNA"/>
</dbReference>
<sequence>VDTSAYFALTDSHETTHQRSDFQHKLSRKLELMCLFILERSSST</sequence>
<protein>
    <submittedName>
        <fullName evidence="1">Uncharacterized protein</fullName>
    </submittedName>
</protein>
<gene>
    <name evidence="1" type="ORF">HKBW3S06_00810</name>
</gene>
<comment type="caution">
    <text evidence="1">The sequence shown here is derived from an EMBL/GenBank/DDBJ whole genome shotgun (WGS) entry which is preliminary data.</text>
</comment>
<dbReference type="Proteomes" id="UP000580051">
    <property type="component" value="Unassembled WGS sequence"/>
</dbReference>
<name>A0A6V8NN95_9ACTN</name>
<accession>A0A6V8NN95</accession>
<organism evidence="1 2">
    <name type="scientific">Candidatus Hakubella thermalkaliphila</name>
    <dbReference type="NCBI Taxonomy" id="2754717"/>
    <lineage>
        <taxon>Bacteria</taxon>
        <taxon>Bacillati</taxon>
        <taxon>Actinomycetota</taxon>
        <taxon>Actinomycetota incertae sedis</taxon>
        <taxon>Candidatus Hakubellales</taxon>
        <taxon>Candidatus Hakubellaceae</taxon>
        <taxon>Candidatus Hakubella</taxon>
    </lineage>
</organism>
<reference evidence="1 2" key="1">
    <citation type="journal article" date="2020" name="Front. Microbiol.">
        <title>Single-cell genomics of novel Actinobacteria with the Wood-Ljungdahl pathway discovered in a serpentinizing system.</title>
        <authorList>
            <person name="Merino N."/>
            <person name="Kawai M."/>
            <person name="Boyd E.S."/>
            <person name="Colman D.R."/>
            <person name="McGlynn S.E."/>
            <person name="Nealson K.H."/>
            <person name="Kurokawa K."/>
            <person name="Hongoh Y."/>
        </authorList>
    </citation>
    <scope>NUCLEOTIDE SEQUENCE [LARGE SCALE GENOMIC DNA]</scope>
    <source>
        <strain evidence="1 2">S06</strain>
    </source>
</reference>
<proteinExistence type="predicted"/>
<evidence type="ECO:0000313" key="1">
    <source>
        <dbReference type="EMBL" id="GFP21583.1"/>
    </source>
</evidence>